<evidence type="ECO:0000313" key="2">
    <source>
        <dbReference type="EMBL" id="CAH1421665.1"/>
    </source>
</evidence>
<dbReference type="InterPro" id="IPR005162">
    <property type="entry name" value="Retrotrans_gag_dom"/>
</dbReference>
<feature type="domain" description="Retrotransposon gag" evidence="1">
    <location>
        <begin position="35"/>
        <end position="123"/>
    </location>
</feature>
<evidence type="ECO:0000259" key="1">
    <source>
        <dbReference type="Pfam" id="PF03732"/>
    </source>
</evidence>
<name>A0AAU9MIA9_9ASTR</name>
<protein>
    <recommendedName>
        <fullName evidence="1">Retrotransposon gag domain-containing protein</fullName>
    </recommendedName>
</protein>
<evidence type="ECO:0000313" key="3">
    <source>
        <dbReference type="Proteomes" id="UP001157418"/>
    </source>
</evidence>
<dbReference type="EMBL" id="CAKMRJ010001112">
    <property type="protein sequence ID" value="CAH1421665.1"/>
    <property type="molecule type" value="Genomic_DNA"/>
</dbReference>
<comment type="caution">
    <text evidence="2">The sequence shown here is derived from an EMBL/GenBank/DDBJ whole genome shotgun (WGS) entry which is preliminary data.</text>
</comment>
<dbReference type="AlphaFoldDB" id="A0AAU9MIA9"/>
<sequence length="277" mass="31160">MPLFEGEDAYGWVYKAEWFFDMQGLSTSSEKLRAVVLCIEGPVLAWYRWNEQRSPFRSREELKHRLLDRFQPSQEGNLYQQFLAISQEGTAREYVGLFEQSAAQLGDIPEHILEATFVNGLKPELRKSVRTMQPVGTSQAIKLALLIDENRTCDQVKVTSRPAAYRNSYARPLNVTSIPDTKNTIGKLAPTPFKRLTEAELANKRAKGLCFRCDSKFGLGHKCSSKTLQVVLIGEDEDKEEPEGEEHAHLDMVSVSASSVMGLTTPHTMKLRGHISG</sequence>
<dbReference type="Pfam" id="PF03732">
    <property type="entry name" value="Retrotrans_gag"/>
    <property type="match status" value="1"/>
</dbReference>
<reference evidence="2 3" key="1">
    <citation type="submission" date="2022-01" db="EMBL/GenBank/DDBJ databases">
        <authorList>
            <person name="Xiong W."/>
            <person name="Schranz E."/>
        </authorList>
    </citation>
    <scope>NUCLEOTIDE SEQUENCE [LARGE SCALE GENOMIC DNA]</scope>
</reference>
<proteinExistence type="predicted"/>
<accession>A0AAU9MIA9</accession>
<gene>
    <name evidence="2" type="ORF">LVIROSA_LOCUS9054</name>
</gene>
<keyword evidence="3" id="KW-1185">Reference proteome</keyword>
<organism evidence="2 3">
    <name type="scientific">Lactuca virosa</name>
    <dbReference type="NCBI Taxonomy" id="75947"/>
    <lineage>
        <taxon>Eukaryota</taxon>
        <taxon>Viridiplantae</taxon>
        <taxon>Streptophyta</taxon>
        <taxon>Embryophyta</taxon>
        <taxon>Tracheophyta</taxon>
        <taxon>Spermatophyta</taxon>
        <taxon>Magnoliopsida</taxon>
        <taxon>eudicotyledons</taxon>
        <taxon>Gunneridae</taxon>
        <taxon>Pentapetalae</taxon>
        <taxon>asterids</taxon>
        <taxon>campanulids</taxon>
        <taxon>Asterales</taxon>
        <taxon>Asteraceae</taxon>
        <taxon>Cichorioideae</taxon>
        <taxon>Cichorieae</taxon>
        <taxon>Lactucinae</taxon>
        <taxon>Lactuca</taxon>
    </lineage>
</organism>
<dbReference type="Proteomes" id="UP001157418">
    <property type="component" value="Unassembled WGS sequence"/>
</dbReference>